<feature type="compositionally biased region" description="Basic residues" evidence="1">
    <location>
        <begin position="209"/>
        <end position="218"/>
    </location>
</feature>
<feature type="compositionally biased region" description="Low complexity" evidence="1">
    <location>
        <begin position="89"/>
        <end position="100"/>
    </location>
</feature>
<feature type="compositionally biased region" description="Basic and acidic residues" evidence="1">
    <location>
        <begin position="37"/>
        <end position="49"/>
    </location>
</feature>
<evidence type="ECO:0008006" key="4">
    <source>
        <dbReference type="Google" id="ProtNLM"/>
    </source>
</evidence>
<reference evidence="2 3" key="1">
    <citation type="submission" date="2024-06" db="EMBL/GenBank/DDBJ databases">
        <title>The Natural Products Discovery Center: Release of the First 8490 Sequenced Strains for Exploring Actinobacteria Biosynthetic Diversity.</title>
        <authorList>
            <person name="Kalkreuter E."/>
            <person name="Kautsar S.A."/>
            <person name="Yang D."/>
            <person name="Bader C.D."/>
            <person name="Teijaro C.N."/>
            <person name="Fluegel L."/>
            <person name="Davis C.M."/>
            <person name="Simpson J.R."/>
            <person name="Lauterbach L."/>
            <person name="Steele A.D."/>
            <person name="Gui C."/>
            <person name="Meng S."/>
            <person name="Li G."/>
            <person name="Viehrig K."/>
            <person name="Ye F."/>
            <person name="Su P."/>
            <person name="Kiefer A.F."/>
            <person name="Nichols A."/>
            <person name="Cepeda A.J."/>
            <person name="Yan W."/>
            <person name="Fan B."/>
            <person name="Jiang Y."/>
            <person name="Adhikari A."/>
            <person name="Zheng C.-J."/>
            <person name="Schuster L."/>
            <person name="Cowan T.M."/>
            <person name="Smanski M.J."/>
            <person name="Chevrette M.G."/>
            <person name="De Carvalho L.P.S."/>
            <person name="Shen B."/>
        </authorList>
    </citation>
    <scope>NUCLEOTIDE SEQUENCE [LARGE SCALE GENOMIC DNA]</scope>
    <source>
        <strain evidence="2 3">NPDC006286</strain>
    </source>
</reference>
<feature type="region of interest" description="Disordered" evidence="1">
    <location>
        <begin position="1"/>
        <end position="267"/>
    </location>
</feature>
<keyword evidence="3" id="KW-1185">Reference proteome</keyword>
<evidence type="ECO:0000313" key="3">
    <source>
        <dbReference type="Proteomes" id="UP001550348"/>
    </source>
</evidence>
<dbReference type="Proteomes" id="UP001550348">
    <property type="component" value="Unassembled WGS sequence"/>
</dbReference>
<dbReference type="RefSeq" id="WP_355664966.1">
    <property type="nucleotide sequence ID" value="NZ_JBEXRX010000034.1"/>
</dbReference>
<accession>A0ABV2VL47</accession>
<feature type="compositionally biased region" description="Low complexity" evidence="1">
    <location>
        <begin position="133"/>
        <end position="188"/>
    </location>
</feature>
<name>A0ABV2VL47_9ACTN</name>
<evidence type="ECO:0000256" key="1">
    <source>
        <dbReference type="SAM" id="MobiDB-lite"/>
    </source>
</evidence>
<comment type="caution">
    <text evidence="2">The sequence shown here is derived from an EMBL/GenBank/DDBJ whole genome shotgun (WGS) entry which is preliminary data.</text>
</comment>
<sequence>MQEQPPSDPPRREPAVQTRRSRSTKPTFTPPPAPEPEPARAEVAGDKPPRPRRVKAAPTVLFQPPDPAQATPPGADVPAAPRPRPSAEVTAADADPGTPAGAPPPATAAAVEPVIEEPVFEEAPKRPRRAPAAKKAAPARKATSAARKSTTPPEAPAAPEITTPAAPAAPEINPPEITAPEITAPAENEAPRRAAPRSTEAVASTPTGRARKSTRAPAKKAAPMKRAPARPASGAQIPPEPIAAQTPAEPAAAEVATRSAAQPSAPGQVIPVVPAQVIPPAEARDAGTGWRAVGARVLDHPGFAPELLALAAVDALGPRAADWVQRTRDAYPDADADGLARLVTRRFVRLAGTGGALAAGAGLFAPVAELTAVLWTQANLVLHLAAVYGRDPAHPDRVAELLVLTQVHPDAGTARAALDAARSAGAPAEGPWSRAAEAAWRLATPLAAQATGWLGLRLAARLLPGAAALAAAAGDTASAQRLAARAINLYRPTRR</sequence>
<evidence type="ECO:0000313" key="2">
    <source>
        <dbReference type="EMBL" id="MEU0153119.1"/>
    </source>
</evidence>
<gene>
    <name evidence="2" type="ORF">ABZ071_14550</name>
</gene>
<protein>
    <recommendedName>
        <fullName evidence="4">EcsC family protein</fullName>
    </recommendedName>
</protein>
<proteinExistence type="predicted"/>
<dbReference type="EMBL" id="JBEXRX010000034">
    <property type="protein sequence ID" value="MEU0153119.1"/>
    <property type="molecule type" value="Genomic_DNA"/>
</dbReference>
<feature type="compositionally biased region" description="Low complexity" evidence="1">
    <location>
        <begin position="219"/>
        <end position="267"/>
    </location>
</feature>
<organism evidence="2 3">
    <name type="scientific">Micromonospora fulviviridis</name>
    <dbReference type="NCBI Taxonomy" id="47860"/>
    <lineage>
        <taxon>Bacteria</taxon>
        <taxon>Bacillati</taxon>
        <taxon>Actinomycetota</taxon>
        <taxon>Actinomycetes</taxon>
        <taxon>Micromonosporales</taxon>
        <taxon>Micromonosporaceae</taxon>
        <taxon>Micromonospora</taxon>
    </lineage>
</organism>